<dbReference type="STRING" id="743722.Sph21_0273"/>
<dbReference type="AlphaFoldDB" id="F4C144"/>
<gene>
    <name evidence="2" type="ordered locus">Sph21_0273</name>
</gene>
<evidence type="ECO:0000256" key="1">
    <source>
        <dbReference type="SAM" id="MobiDB-lite"/>
    </source>
</evidence>
<dbReference type="EMBL" id="CP002584">
    <property type="protein sequence ID" value="ADZ76855.1"/>
    <property type="molecule type" value="Genomic_DNA"/>
</dbReference>
<protein>
    <submittedName>
        <fullName evidence="2">Uncharacterized protein</fullName>
    </submittedName>
</protein>
<accession>F4C144</accession>
<dbReference type="KEGG" id="shg:Sph21_0273"/>
<organism evidence="2">
    <name type="scientific">Sphingobacterium sp. (strain 21)</name>
    <dbReference type="NCBI Taxonomy" id="743722"/>
    <lineage>
        <taxon>Bacteria</taxon>
        <taxon>Pseudomonadati</taxon>
        <taxon>Bacteroidota</taxon>
        <taxon>Sphingobacteriia</taxon>
        <taxon>Sphingobacteriales</taxon>
        <taxon>Sphingobacteriaceae</taxon>
        <taxon>Sphingobacterium</taxon>
    </lineage>
</organism>
<proteinExistence type="predicted"/>
<dbReference type="HOGENOM" id="CLU_2976942_0_0_10"/>
<feature type="region of interest" description="Disordered" evidence="1">
    <location>
        <begin position="1"/>
        <end position="23"/>
    </location>
</feature>
<evidence type="ECO:0000313" key="2">
    <source>
        <dbReference type="EMBL" id="ADZ76855.1"/>
    </source>
</evidence>
<name>F4C144_SPHS2</name>
<reference evidence="2" key="1">
    <citation type="submission" date="2011-03" db="EMBL/GenBank/DDBJ databases">
        <title>Complete sequence of Sphingobacterium sp. 21.</title>
        <authorList>
            <consortium name="US DOE Joint Genome Institute"/>
            <person name="Lucas S."/>
            <person name="Copeland A."/>
            <person name="Lapidus A."/>
            <person name="Cheng J.-F."/>
            <person name="Goodwin L."/>
            <person name="Pitluck S."/>
            <person name="Davenport K."/>
            <person name="Detter J.C."/>
            <person name="Han C."/>
            <person name="Tapia R."/>
            <person name="Land M."/>
            <person name="Hauser L."/>
            <person name="Kyrpides N."/>
            <person name="Ivanova N."/>
            <person name="Ovchinnikova G."/>
            <person name="Pagani I."/>
            <person name="Siebers A.K."/>
            <person name="Allgaier M."/>
            <person name="Thelen M.P."/>
            <person name="Hugenholtz P."/>
            <person name="Woyke T."/>
        </authorList>
    </citation>
    <scope>NUCLEOTIDE SEQUENCE</scope>
    <source>
        <strain evidence="2">21</strain>
    </source>
</reference>
<sequence length="58" mass="6831">MKRIKKKRQTGTADFPKNLHPTIKPFRNTRTRIRQLLRSFIPLHSHQEGEAIEPLSPN</sequence>